<keyword evidence="11 12" id="KW-0407">Ion channel</keyword>
<feature type="transmembrane region" description="Helical" evidence="13">
    <location>
        <begin position="322"/>
        <end position="341"/>
    </location>
</feature>
<dbReference type="GO" id="GO:0005886">
    <property type="term" value="C:plasma membrane"/>
    <property type="evidence" value="ECO:0007669"/>
    <property type="project" value="TreeGrafter"/>
</dbReference>
<evidence type="ECO:0000256" key="4">
    <source>
        <dbReference type="ARBA" id="ARBA00022461"/>
    </source>
</evidence>
<dbReference type="PANTHER" id="PTHR11690:SF288">
    <property type="entry name" value="AMILORIDE-SENSITIVE NA+ CHANNEL-RELATED"/>
    <property type="match status" value="1"/>
</dbReference>
<evidence type="ECO:0000313" key="14">
    <source>
        <dbReference type="EMBL" id="KAF2887502.1"/>
    </source>
</evidence>
<organism evidence="14 15">
    <name type="scientific">Ignelater luminosus</name>
    <name type="common">Cucubano</name>
    <name type="synonym">Pyrophorus luminosus</name>
    <dbReference type="NCBI Taxonomy" id="2038154"/>
    <lineage>
        <taxon>Eukaryota</taxon>
        <taxon>Metazoa</taxon>
        <taxon>Ecdysozoa</taxon>
        <taxon>Arthropoda</taxon>
        <taxon>Hexapoda</taxon>
        <taxon>Insecta</taxon>
        <taxon>Pterygota</taxon>
        <taxon>Neoptera</taxon>
        <taxon>Endopterygota</taxon>
        <taxon>Coleoptera</taxon>
        <taxon>Polyphaga</taxon>
        <taxon>Elateriformia</taxon>
        <taxon>Elateroidea</taxon>
        <taxon>Elateridae</taxon>
        <taxon>Agrypninae</taxon>
        <taxon>Pyrophorini</taxon>
        <taxon>Ignelater</taxon>
    </lineage>
</organism>
<dbReference type="PRINTS" id="PR01078">
    <property type="entry name" value="AMINACHANNEL"/>
</dbReference>
<evidence type="ECO:0000256" key="1">
    <source>
        <dbReference type="ARBA" id="ARBA00004141"/>
    </source>
</evidence>
<protein>
    <submittedName>
        <fullName evidence="14">Uncharacterized protein</fullName>
    </submittedName>
</protein>
<evidence type="ECO:0000256" key="2">
    <source>
        <dbReference type="ARBA" id="ARBA00007193"/>
    </source>
</evidence>
<evidence type="ECO:0000256" key="9">
    <source>
        <dbReference type="ARBA" id="ARBA00023136"/>
    </source>
</evidence>
<keyword evidence="3 12" id="KW-0813">Transport</keyword>
<accession>A0A8K0G3X4</accession>
<evidence type="ECO:0000313" key="15">
    <source>
        <dbReference type="Proteomes" id="UP000801492"/>
    </source>
</evidence>
<gene>
    <name evidence="14" type="ORF">ILUMI_18671</name>
</gene>
<dbReference type="EMBL" id="VTPC01083187">
    <property type="protein sequence ID" value="KAF2887502.1"/>
    <property type="molecule type" value="Genomic_DNA"/>
</dbReference>
<evidence type="ECO:0000256" key="11">
    <source>
        <dbReference type="ARBA" id="ARBA00023303"/>
    </source>
</evidence>
<feature type="non-terminal residue" evidence="14">
    <location>
        <position position="1"/>
    </location>
</feature>
<dbReference type="OrthoDB" id="6021021at2759"/>
<dbReference type="AlphaFoldDB" id="A0A8K0G3X4"/>
<evidence type="ECO:0000256" key="10">
    <source>
        <dbReference type="ARBA" id="ARBA00023201"/>
    </source>
</evidence>
<keyword evidence="8 12" id="KW-0406">Ion transport</keyword>
<proteinExistence type="inferred from homology"/>
<dbReference type="GO" id="GO:0015280">
    <property type="term" value="F:ligand-gated sodium channel activity"/>
    <property type="evidence" value="ECO:0007669"/>
    <property type="project" value="TreeGrafter"/>
</dbReference>
<evidence type="ECO:0000256" key="3">
    <source>
        <dbReference type="ARBA" id="ARBA00022448"/>
    </source>
</evidence>
<dbReference type="Proteomes" id="UP000801492">
    <property type="component" value="Unassembled WGS sequence"/>
</dbReference>
<dbReference type="InterPro" id="IPR001873">
    <property type="entry name" value="ENaC"/>
</dbReference>
<keyword evidence="4 12" id="KW-0894">Sodium channel</keyword>
<comment type="subcellular location">
    <subcellularLocation>
        <location evidence="1">Membrane</location>
        <topology evidence="1">Multi-pass membrane protein</topology>
    </subcellularLocation>
</comment>
<evidence type="ECO:0000256" key="6">
    <source>
        <dbReference type="ARBA" id="ARBA00022989"/>
    </source>
</evidence>
<dbReference type="Gene3D" id="1.10.287.820">
    <property type="entry name" value="Acid-sensing ion channel domain"/>
    <property type="match status" value="1"/>
</dbReference>
<evidence type="ECO:0000256" key="8">
    <source>
        <dbReference type="ARBA" id="ARBA00023065"/>
    </source>
</evidence>
<evidence type="ECO:0000256" key="12">
    <source>
        <dbReference type="RuleBase" id="RU000679"/>
    </source>
</evidence>
<evidence type="ECO:0000256" key="5">
    <source>
        <dbReference type="ARBA" id="ARBA00022692"/>
    </source>
</evidence>
<dbReference type="PROSITE" id="PS01206">
    <property type="entry name" value="ASC"/>
    <property type="match status" value="1"/>
</dbReference>
<keyword evidence="7" id="KW-0915">Sodium</keyword>
<name>A0A8K0G3X4_IGNLU</name>
<keyword evidence="10 12" id="KW-0739">Sodium transport</keyword>
<keyword evidence="9 13" id="KW-0472">Membrane</keyword>
<dbReference type="PANTHER" id="PTHR11690">
    <property type="entry name" value="AMILORIDE-SENSITIVE SODIUM CHANNEL-RELATED"/>
    <property type="match status" value="1"/>
</dbReference>
<reference evidence="14" key="1">
    <citation type="submission" date="2019-08" db="EMBL/GenBank/DDBJ databases">
        <title>The genome of the North American firefly Photinus pyralis.</title>
        <authorList>
            <consortium name="Photinus pyralis genome working group"/>
            <person name="Fallon T.R."/>
            <person name="Sander Lower S.E."/>
            <person name="Weng J.-K."/>
        </authorList>
    </citation>
    <scope>NUCLEOTIDE SEQUENCE</scope>
    <source>
        <strain evidence="14">TRF0915ILg1</strain>
        <tissue evidence="14">Whole body</tissue>
    </source>
</reference>
<dbReference type="Gene3D" id="1.10.287.770">
    <property type="entry name" value="YojJ-like"/>
    <property type="match status" value="1"/>
</dbReference>
<dbReference type="Pfam" id="PF00858">
    <property type="entry name" value="ASC"/>
    <property type="match status" value="1"/>
</dbReference>
<evidence type="ECO:0000256" key="13">
    <source>
        <dbReference type="SAM" id="Phobius"/>
    </source>
</evidence>
<evidence type="ECO:0000256" key="7">
    <source>
        <dbReference type="ARBA" id="ARBA00023053"/>
    </source>
</evidence>
<comment type="caution">
    <text evidence="14">The sequence shown here is derived from an EMBL/GenBank/DDBJ whole genome shotgun (WGS) entry which is preliminary data.</text>
</comment>
<comment type="similarity">
    <text evidence="2 12">Belongs to the amiloride-sensitive sodium channel (TC 1.A.6) family.</text>
</comment>
<keyword evidence="15" id="KW-1185">Reference proteome</keyword>
<dbReference type="InterPro" id="IPR020903">
    <property type="entry name" value="ENaC_CS"/>
</dbReference>
<sequence>VSPAIVDDGFVIWRGEERNKDILSDIYTSEGLCYSFNIIDPKELQVDPETYRSVPSTSHTKSKRWSLEEGYLNEDRADDFPRRTFLSGISGGLIIDVYANSSHMDHVCSDANEGFQVNIHHPTESPNMDASFRLPFDQIVSVAIKPKMITVSEDLKHYNPEYRKCYFSNERKLTYFNSYSQENCLDECLTNYTIQKCGCIPFYMPRSRSFPICGPASLICIEISQSNFLLNDANNTMINCNCLPSCTSLQYEVEISQSDWAWRESFAVLKNLMGDKYSEAFSNIEKSRLSRLIVYFKEMQFLALERHELYGKTEFFSNTGGLLGLFIGFSITSAIEILYFLTLRIICNIKRFGRGLWSGQGGIG</sequence>
<keyword evidence="6 13" id="KW-1133">Transmembrane helix</keyword>
<keyword evidence="5 12" id="KW-0812">Transmembrane</keyword>